<proteinExistence type="predicted"/>
<protein>
    <submittedName>
        <fullName evidence="1">Uncharacterized protein</fullName>
    </submittedName>
</protein>
<dbReference type="EMBL" id="BARU01006336">
    <property type="protein sequence ID" value="GAH46837.1"/>
    <property type="molecule type" value="Genomic_DNA"/>
</dbReference>
<evidence type="ECO:0000313" key="1">
    <source>
        <dbReference type="EMBL" id="GAH46837.1"/>
    </source>
</evidence>
<dbReference type="AlphaFoldDB" id="X1FPC3"/>
<sequence>SGIESIDMSGLKWVYNHAPEYKLLFIAADKKETHAEILRARLMVIRKDFLSHYAKTSSDWKEKWKGSVEPFQSYNDQIDEFMAQWKETEKIGSYGILFDLLGVFQQILNICASVVEKYISGVRKERIYRNIENFYSRFMEAIQLDRDKELSKIEFSKDHGWNILNINVSIADPQTIPRVFLDILKIMKNFIFYELGNEKALDAFNEELYPYLLNNWNQLQQLDLQKHLFGIFLDHT</sequence>
<accession>X1FPC3</accession>
<feature type="non-terminal residue" evidence="1">
    <location>
        <position position="1"/>
    </location>
</feature>
<name>X1FPC3_9ZZZZ</name>
<comment type="caution">
    <text evidence="1">The sequence shown here is derived from an EMBL/GenBank/DDBJ whole genome shotgun (WGS) entry which is preliminary data.</text>
</comment>
<organism evidence="1">
    <name type="scientific">marine sediment metagenome</name>
    <dbReference type="NCBI Taxonomy" id="412755"/>
    <lineage>
        <taxon>unclassified sequences</taxon>
        <taxon>metagenomes</taxon>
        <taxon>ecological metagenomes</taxon>
    </lineage>
</organism>
<reference evidence="1" key="1">
    <citation type="journal article" date="2014" name="Front. Microbiol.">
        <title>High frequency of phylogenetically diverse reductive dehalogenase-homologous genes in deep subseafloor sedimentary metagenomes.</title>
        <authorList>
            <person name="Kawai M."/>
            <person name="Futagami T."/>
            <person name="Toyoda A."/>
            <person name="Takaki Y."/>
            <person name="Nishi S."/>
            <person name="Hori S."/>
            <person name="Arai W."/>
            <person name="Tsubouchi T."/>
            <person name="Morono Y."/>
            <person name="Uchiyama I."/>
            <person name="Ito T."/>
            <person name="Fujiyama A."/>
            <person name="Inagaki F."/>
            <person name="Takami H."/>
        </authorList>
    </citation>
    <scope>NUCLEOTIDE SEQUENCE</scope>
    <source>
        <strain evidence="1">Expedition CK06-06</strain>
    </source>
</reference>
<gene>
    <name evidence="1" type="ORF">S03H2_12454</name>
</gene>